<dbReference type="KEGG" id="qsa:O6P43_014837"/>
<dbReference type="AlphaFoldDB" id="A0AAD7LVI3"/>
<comment type="caution">
    <text evidence="1">The sequence shown here is derived from an EMBL/GenBank/DDBJ whole genome shotgun (WGS) entry which is preliminary data.</text>
</comment>
<protein>
    <submittedName>
        <fullName evidence="1">FkbH domain containing protein</fullName>
    </submittedName>
</protein>
<accession>A0AAD7LVI3</accession>
<keyword evidence="2" id="KW-1185">Reference proteome</keyword>
<name>A0AAD7LVI3_QUISA</name>
<dbReference type="Proteomes" id="UP001163823">
    <property type="component" value="Chromosome 6"/>
</dbReference>
<sequence length="105" mass="12202">MDNFWKYGGKDIFTRFTHWKTFILKEELSYTKELPYFRSICIHDHSIGFFIMVTPQSGDDIDMCQATVCIRFSVLGATDNTKSREMAISEDFKEFPDGVRLQPCG</sequence>
<evidence type="ECO:0000313" key="2">
    <source>
        <dbReference type="Proteomes" id="UP001163823"/>
    </source>
</evidence>
<evidence type="ECO:0000313" key="1">
    <source>
        <dbReference type="EMBL" id="KAJ7965138.1"/>
    </source>
</evidence>
<dbReference type="EMBL" id="JARAOO010000006">
    <property type="protein sequence ID" value="KAJ7965138.1"/>
    <property type="molecule type" value="Genomic_DNA"/>
</dbReference>
<reference evidence="1" key="1">
    <citation type="journal article" date="2023" name="Science">
        <title>Elucidation of the pathway for biosynthesis of saponin adjuvants from the soapbark tree.</title>
        <authorList>
            <person name="Reed J."/>
            <person name="Orme A."/>
            <person name="El-Demerdash A."/>
            <person name="Owen C."/>
            <person name="Martin L.B.B."/>
            <person name="Misra R.C."/>
            <person name="Kikuchi S."/>
            <person name="Rejzek M."/>
            <person name="Martin A.C."/>
            <person name="Harkess A."/>
            <person name="Leebens-Mack J."/>
            <person name="Louveau T."/>
            <person name="Stephenson M.J."/>
            <person name="Osbourn A."/>
        </authorList>
    </citation>
    <scope>NUCLEOTIDE SEQUENCE</scope>
    <source>
        <strain evidence="1">S10</strain>
    </source>
</reference>
<proteinExistence type="predicted"/>
<organism evidence="1 2">
    <name type="scientific">Quillaja saponaria</name>
    <name type="common">Soap bark tree</name>
    <dbReference type="NCBI Taxonomy" id="32244"/>
    <lineage>
        <taxon>Eukaryota</taxon>
        <taxon>Viridiplantae</taxon>
        <taxon>Streptophyta</taxon>
        <taxon>Embryophyta</taxon>
        <taxon>Tracheophyta</taxon>
        <taxon>Spermatophyta</taxon>
        <taxon>Magnoliopsida</taxon>
        <taxon>eudicotyledons</taxon>
        <taxon>Gunneridae</taxon>
        <taxon>Pentapetalae</taxon>
        <taxon>rosids</taxon>
        <taxon>fabids</taxon>
        <taxon>Fabales</taxon>
        <taxon>Quillajaceae</taxon>
        <taxon>Quillaja</taxon>
    </lineage>
</organism>
<gene>
    <name evidence="1" type="ORF">O6P43_014837</name>
</gene>